<dbReference type="OrthoDB" id="9797598at2"/>
<evidence type="ECO:0000313" key="3">
    <source>
        <dbReference type="Proteomes" id="UP000005707"/>
    </source>
</evidence>
<organism evidence="2 3">
    <name type="scientific">Haloplasma contractile SSD-17B</name>
    <dbReference type="NCBI Taxonomy" id="1033810"/>
    <lineage>
        <taxon>Bacteria</taxon>
        <taxon>Bacillati</taxon>
        <taxon>Mycoplasmatota</taxon>
        <taxon>Mollicutes</taxon>
        <taxon>Haloplasmatales</taxon>
        <taxon>Haloplasmataceae</taxon>
        <taxon>Haloplasma</taxon>
    </lineage>
</organism>
<proteinExistence type="predicted"/>
<reference evidence="2 3" key="1">
    <citation type="journal article" date="2011" name="J. Bacteriol.">
        <title>Genome sequence of Haloplasma contractile, an unusual contractile bacterium from a deep-sea anoxic brine lake.</title>
        <authorList>
            <person name="Antunes A."/>
            <person name="Alam I."/>
            <person name="El Dorry H."/>
            <person name="Siam R."/>
            <person name="Robertson A."/>
            <person name="Bajic V.B."/>
            <person name="Stingl U."/>
        </authorList>
    </citation>
    <scope>NUCLEOTIDE SEQUENCE [LARGE SCALE GENOMIC DNA]</scope>
    <source>
        <strain evidence="2 3">SSD-17B</strain>
    </source>
</reference>
<dbReference type="eggNOG" id="COG0526">
    <property type="taxonomic scope" value="Bacteria"/>
</dbReference>
<name>F7Q0R9_9MOLU</name>
<keyword evidence="3" id="KW-1185">Reference proteome</keyword>
<comment type="caution">
    <text evidence="2">The sequence shown here is derived from an EMBL/GenBank/DDBJ whole genome shotgun (WGS) entry which is preliminary data.</text>
</comment>
<evidence type="ECO:0000259" key="1">
    <source>
        <dbReference type="Pfam" id="PF00085"/>
    </source>
</evidence>
<dbReference type="InParanoid" id="F7Q0R9"/>
<dbReference type="GO" id="GO:0045454">
    <property type="term" value="P:cell redox homeostasis"/>
    <property type="evidence" value="ECO:0007669"/>
    <property type="project" value="TreeGrafter"/>
</dbReference>
<dbReference type="RefSeq" id="WP_008827193.1">
    <property type="nucleotide sequence ID" value="NZ_AFNU02000012.1"/>
</dbReference>
<dbReference type="Pfam" id="PF00085">
    <property type="entry name" value="Thioredoxin"/>
    <property type="match status" value="1"/>
</dbReference>
<dbReference type="PANTHER" id="PTHR43601">
    <property type="entry name" value="THIOREDOXIN, MITOCHONDRIAL"/>
    <property type="match status" value="1"/>
</dbReference>
<dbReference type="EC" id="1.8.1.9" evidence="2"/>
<gene>
    <name evidence="2" type="ORF">HLPCO_002595</name>
</gene>
<reference evidence="2 3" key="2">
    <citation type="journal article" date="2013" name="PLoS ONE">
        <title>INDIGO - INtegrated Data Warehouse of MIcrobial GenOmes with Examples from the Red Sea Extremophiles.</title>
        <authorList>
            <person name="Alam I."/>
            <person name="Antunes A."/>
            <person name="Kamau A.A."/>
            <person name="Ba Alawi W."/>
            <person name="Kalkatawi M."/>
            <person name="Stingl U."/>
            <person name="Bajic V.B."/>
        </authorList>
    </citation>
    <scope>NUCLEOTIDE SEQUENCE [LARGE SCALE GENOMIC DNA]</scope>
    <source>
        <strain evidence="2 3">SSD-17B</strain>
    </source>
</reference>
<evidence type="ECO:0000313" key="2">
    <source>
        <dbReference type="EMBL" id="ERJ11293.1"/>
    </source>
</evidence>
<dbReference type="CDD" id="cd02947">
    <property type="entry name" value="TRX_family"/>
    <property type="match status" value="1"/>
</dbReference>
<dbReference type="SUPFAM" id="SSF52833">
    <property type="entry name" value="Thioredoxin-like"/>
    <property type="match status" value="1"/>
</dbReference>
<dbReference type="InterPro" id="IPR013766">
    <property type="entry name" value="Thioredoxin_domain"/>
</dbReference>
<dbReference type="AlphaFoldDB" id="F7Q0R9"/>
<dbReference type="GO" id="GO:0004791">
    <property type="term" value="F:thioredoxin-disulfide reductase (NADPH) activity"/>
    <property type="evidence" value="ECO:0007669"/>
    <property type="project" value="UniProtKB-EC"/>
</dbReference>
<keyword evidence="2" id="KW-0560">Oxidoreductase</keyword>
<protein>
    <submittedName>
        <fullName evidence="2">Thioredoxin reductase protein</fullName>
        <ecNumber evidence="2">1.8.1.9</ecNumber>
    </submittedName>
</protein>
<feature type="domain" description="Thioredoxin" evidence="1">
    <location>
        <begin position="11"/>
        <end position="84"/>
    </location>
</feature>
<dbReference type="FunCoup" id="F7Q0R9">
    <property type="interactions" value="6"/>
</dbReference>
<dbReference type="InterPro" id="IPR036249">
    <property type="entry name" value="Thioredoxin-like_sf"/>
</dbReference>
<dbReference type="EMBL" id="AFNU02000012">
    <property type="protein sequence ID" value="ERJ11293.1"/>
    <property type="molecule type" value="Genomic_DNA"/>
</dbReference>
<dbReference type="Proteomes" id="UP000005707">
    <property type="component" value="Unassembled WGS sequence"/>
</dbReference>
<accession>F7Q0R9</accession>
<dbReference type="STRING" id="1033810.HLPCO_002595"/>
<dbReference type="Gene3D" id="3.40.30.10">
    <property type="entry name" value="Glutaredoxin"/>
    <property type="match status" value="1"/>
</dbReference>
<sequence>MEIVTSINDVEQIIQNRDMVLIYFSGKNCGVCSVLKPKVNELTNEYPNIKKIEVEVENSLHLSAQYNLFTVPAVLLFIEGKEAIRELRHISMLDLETKISRYYKLFY</sequence>
<dbReference type="PANTHER" id="PTHR43601:SF3">
    <property type="entry name" value="THIOREDOXIN, MITOCHONDRIAL"/>
    <property type="match status" value="1"/>
</dbReference>